<keyword evidence="3" id="KW-1185">Reference proteome</keyword>
<sequence length="265" mass="29951">MKNLVLKMTTLALLSANLYAGNGTFSISLVNMELDYTETDVYGNFADSENSNSILGFELGYGLDLSCSNYGCSNLEFNFSGLTGNSNYDGFKIKTGEPYQGTTFNILYDFSVDYTMKKEFSAIDLIYGAGAGYHAWYRELSSIQNELYSWFYITPIVGVSKELIDNFNIGVIAKYKYGIAPTMIANSISDEFKLGSANTFELSIPVEYSYTDEVNFFIEYIYSRQVIKRSNFLSGYIDGDYYENIYEPDSRTNDKYIKIGASIKY</sequence>
<protein>
    <recommendedName>
        <fullName evidence="4">Porin family protein</fullName>
    </recommendedName>
</protein>
<dbReference type="AlphaFoldDB" id="A0A7M1AX02"/>
<evidence type="ECO:0000256" key="1">
    <source>
        <dbReference type="SAM" id="SignalP"/>
    </source>
</evidence>
<feature type="signal peptide" evidence="1">
    <location>
        <begin position="1"/>
        <end position="20"/>
    </location>
</feature>
<organism evidence="2 3">
    <name type="scientific">Sulfurimonas marina</name>
    <dbReference type="NCBI Taxonomy" id="2590551"/>
    <lineage>
        <taxon>Bacteria</taxon>
        <taxon>Pseudomonadati</taxon>
        <taxon>Campylobacterota</taxon>
        <taxon>Epsilonproteobacteria</taxon>
        <taxon>Campylobacterales</taxon>
        <taxon>Sulfurimonadaceae</taxon>
        <taxon>Sulfurimonas</taxon>
    </lineage>
</organism>
<keyword evidence="1" id="KW-0732">Signal</keyword>
<dbReference type="EMBL" id="CP041165">
    <property type="protein sequence ID" value="QOP41945.1"/>
    <property type="molecule type" value="Genomic_DNA"/>
</dbReference>
<reference evidence="2 3" key="1">
    <citation type="submission" date="2019-06" db="EMBL/GenBank/DDBJ databases">
        <title>Sulfurimonas gotlandica sp. nov., a chemoautotrophic and psychrotolerant epsilonproteobacterium isolated from a pelagic redoxcline, and an emended description of the genus Sulfurimonas.</title>
        <authorList>
            <person name="Wang S."/>
            <person name="Jiang L."/>
            <person name="Shao Z."/>
        </authorList>
    </citation>
    <scope>NUCLEOTIDE SEQUENCE [LARGE SCALE GENOMIC DNA]</scope>
    <source>
        <strain evidence="2 3">B2</strain>
    </source>
</reference>
<gene>
    <name evidence="2" type="ORF">FJR03_09445</name>
</gene>
<evidence type="ECO:0008006" key="4">
    <source>
        <dbReference type="Google" id="ProtNLM"/>
    </source>
</evidence>
<accession>A0A7M1AX02</accession>
<feature type="chain" id="PRO_5032551598" description="Porin family protein" evidence="1">
    <location>
        <begin position="21"/>
        <end position="265"/>
    </location>
</feature>
<dbReference type="Proteomes" id="UP000593910">
    <property type="component" value="Chromosome"/>
</dbReference>
<dbReference type="RefSeq" id="WP_193113266.1">
    <property type="nucleotide sequence ID" value="NZ_CP041165.1"/>
</dbReference>
<dbReference type="KEGG" id="smax:FJR03_09445"/>
<name>A0A7M1AX02_9BACT</name>
<evidence type="ECO:0000313" key="2">
    <source>
        <dbReference type="EMBL" id="QOP41945.1"/>
    </source>
</evidence>
<proteinExistence type="predicted"/>
<evidence type="ECO:0000313" key="3">
    <source>
        <dbReference type="Proteomes" id="UP000593910"/>
    </source>
</evidence>